<dbReference type="RefSeq" id="WP_307464355.1">
    <property type="nucleotide sequence ID" value="NZ_JAURUR010000002.1"/>
</dbReference>
<evidence type="ECO:0000313" key="1">
    <source>
        <dbReference type="EMBL" id="MDP9763409.1"/>
    </source>
</evidence>
<keyword evidence="2" id="KW-1185">Reference proteome</keyword>
<proteinExistence type="predicted"/>
<gene>
    <name evidence="1" type="ORF">QO006_000826</name>
</gene>
<dbReference type="EMBL" id="JAURUR010000002">
    <property type="protein sequence ID" value="MDP9763409.1"/>
    <property type="molecule type" value="Genomic_DNA"/>
</dbReference>
<dbReference type="Proteomes" id="UP001232163">
    <property type="component" value="Unassembled WGS sequence"/>
</dbReference>
<name>A0ABT9MAV4_9DEIO</name>
<accession>A0ABT9MAV4</accession>
<organism evidence="1 2">
    <name type="scientific">Deinococcus enclensis</name>
    <dbReference type="NCBI Taxonomy" id="1049582"/>
    <lineage>
        <taxon>Bacteria</taxon>
        <taxon>Thermotogati</taxon>
        <taxon>Deinococcota</taxon>
        <taxon>Deinococci</taxon>
        <taxon>Deinococcales</taxon>
        <taxon>Deinococcaceae</taxon>
        <taxon>Deinococcus</taxon>
    </lineage>
</organism>
<evidence type="ECO:0000313" key="2">
    <source>
        <dbReference type="Proteomes" id="UP001232163"/>
    </source>
</evidence>
<comment type="caution">
    <text evidence="1">The sequence shown here is derived from an EMBL/GenBank/DDBJ whole genome shotgun (WGS) entry which is preliminary data.</text>
</comment>
<sequence length="99" mass="10070">MTCPALDLHAVPAAPTLPALRLQAPHAEAAQAVYVMEITTPDGQPAAPILPGWTLRAWPVARLGDATLEAAGPGSPDSLRLALAASGYGVLGPIRARSA</sequence>
<protein>
    <submittedName>
        <fullName evidence="1">Uncharacterized protein</fullName>
    </submittedName>
</protein>
<reference evidence="1 2" key="1">
    <citation type="submission" date="2023-07" db="EMBL/GenBank/DDBJ databases">
        <title>Genomic Encyclopedia of Type Strains, Phase IV (KMG-IV): sequencing the most valuable type-strain genomes for metagenomic binning, comparative biology and taxonomic classification.</title>
        <authorList>
            <person name="Goeker M."/>
        </authorList>
    </citation>
    <scope>NUCLEOTIDE SEQUENCE [LARGE SCALE GENOMIC DNA]</scope>
    <source>
        <strain evidence="1 2">NIO-1023</strain>
    </source>
</reference>